<proteinExistence type="predicted"/>
<comment type="caution">
    <text evidence="1">The sequence shown here is derived from an EMBL/GenBank/DDBJ whole genome shotgun (WGS) entry which is preliminary data.</text>
</comment>
<name>A0A0V1LJ72_9BILA</name>
<reference evidence="1 2" key="1">
    <citation type="submission" date="2015-05" db="EMBL/GenBank/DDBJ databases">
        <title>Evolution of Trichinella species and genotypes.</title>
        <authorList>
            <person name="Korhonen P.K."/>
            <person name="Edoardo P."/>
            <person name="Giuseppe L.R."/>
            <person name="Gasser R.B."/>
        </authorList>
    </citation>
    <scope>NUCLEOTIDE SEQUENCE [LARGE SCALE GENOMIC DNA]</scope>
    <source>
        <strain evidence="1">ISS10</strain>
    </source>
</reference>
<organism evidence="1 2">
    <name type="scientific">Trichinella nativa</name>
    <dbReference type="NCBI Taxonomy" id="6335"/>
    <lineage>
        <taxon>Eukaryota</taxon>
        <taxon>Metazoa</taxon>
        <taxon>Ecdysozoa</taxon>
        <taxon>Nematoda</taxon>
        <taxon>Enoplea</taxon>
        <taxon>Dorylaimia</taxon>
        <taxon>Trichinellida</taxon>
        <taxon>Trichinellidae</taxon>
        <taxon>Trichinella</taxon>
    </lineage>
</organism>
<protein>
    <submittedName>
        <fullName evidence="1">Uncharacterized protein</fullName>
    </submittedName>
</protein>
<sequence length="88" mass="10038">MHCKQVGREKLLFSNVGYNPINYFIYICIKSCKLDGLNFGITLYTVCRLSKLLFSSFTLQCTLPSIKVLAILPCRLKMCEGDSRQSSY</sequence>
<evidence type="ECO:0000313" key="2">
    <source>
        <dbReference type="Proteomes" id="UP000054721"/>
    </source>
</evidence>
<accession>A0A0V1LJ72</accession>
<dbReference type="EMBL" id="JYDW01000040">
    <property type="protein sequence ID" value="KRZ59568.1"/>
    <property type="molecule type" value="Genomic_DNA"/>
</dbReference>
<gene>
    <name evidence="1" type="ORF">T02_1502</name>
</gene>
<evidence type="ECO:0000313" key="1">
    <source>
        <dbReference type="EMBL" id="KRZ59568.1"/>
    </source>
</evidence>
<keyword evidence="2" id="KW-1185">Reference proteome</keyword>
<dbReference type="AlphaFoldDB" id="A0A0V1LJ72"/>
<dbReference type="Proteomes" id="UP000054721">
    <property type="component" value="Unassembled WGS sequence"/>
</dbReference>
<dbReference type="OrthoDB" id="10308057at2759"/>